<protein>
    <submittedName>
        <fullName evidence="2">Uncharacterized protein</fullName>
    </submittedName>
</protein>
<keyword evidence="1" id="KW-0472">Membrane</keyword>
<proteinExistence type="predicted"/>
<feature type="transmembrane region" description="Helical" evidence="1">
    <location>
        <begin position="6"/>
        <end position="29"/>
    </location>
</feature>
<keyword evidence="1" id="KW-1133">Transmembrane helix</keyword>
<evidence type="ECO:0000256" key="1">
    <source>
        <dbReference type="SAM" id="Phobius"/>
    </source>
</evidence>
<evidence type="ECO:0000313" key="2">
    <source>
        <dbReference type="EMBL" id="SPC76072.1"/>
    </source>
</evidence>
<gene>
    <name evidence="2" type="ORF">FSB_LOCUS3954</name>
</gene>
<accession>A0A2N9EML7</accession>
<dbReference type="AlphaFoldDB" id="A0A2N9EML7"/>
<organism evidence="2">
    <name type="scientific">Fagus sylvatica</name>
    <name type="common">Beechnut</name>
    <dbReference type="NCBI Taxonomy" id="28930"/>
    <lineage>
        <taxon>Eukaryota</taxon>
        <taxon>Viridiplantae</taxon>
        <taxon>Streptophyta</taxon>
        <taxon>Embryophyta</taxon>
        <taxon>Tracheophyta</taxon>
        <taxon>Spermatophyta</taxon>
        <taxon>Magnoliopsida</taxon>
        <taxon>eudicotyledons</taxon>
        <taxon>Gunneridae</taxon>
        <taxon>Pentapetalae</taxon>
        <taxon>rosids</taxon>
        <taxon>fabids</taxon>
        <taxon>Fagales</taxon>
        <taxon>Fagaceae</taxon>
        <taxon>Fagus</taxon>
    </lineage>
</organism>
<dbReference type="EMBL" id="OIVN01000197">
    <property type="protein sequence ID" value="SPC76072.1"/>
    <property type="molecule type" value="Genomic_DNA"/>
</dbReference>
<reference evidence="2" key="1">
    <citation type="submission" date="2018-02" db="EMBL/GenBank/DDBJ databases">
        <authorList>
            <person name="Cohen D.B."/>
            <person name="Kent A.D."/>
        </authorList>
    </citation>
    <scope>NUCLEOTIDE SEQUENCE</scope>
</reference>
<keyword evidence="1" id="KW-0812">Transmembrane</keyword>
<name>A0A2N9EML7_FAGSY</name>
<sequence length="61" mass="6241">MGCGGFAGMVVVGVGLPAWVGGGPILAVVGRRRGCGDLDFCCDLDPVGGLRFVVGHRHGMW</sequence>